<accession>A0A9P0KGY6</accession>
<gene>
    <name evidence="1" type="ORF">ACAOBT_LOCUS11628</name>
</gene>
<keyword evidence="2" id="KW-1185">Reference proteome</keyword>
<dbReference type="AlphaFoldDB" id="A0A9P0KGY6"/>
<reference evidence="1" key="1">
    <citation type="submission" date="2022-03" db="EMBL/GenBank/DDBJ databases">
        <authorList>
            <person name="Sayadi A."/>
        </authorList>
    </citation>
    <scope>NUCLEOTIDE SEQUENCE</scope>
</reference>
<sequence>MIWIGRNSLDFAQMAHLQ</sequence>
<evidence type="ECO:0000313" key="1">
    <source>
        <dbReference type="EMBL" id="CAH1975480.1"/>
    </source>
</evidence>
<evidence type="ECO:0000313" key="2">
    <source>
        <dbReference type="Proteomes" id="UP001152888"/>
    </source>
</evidence>
<comment type="caution">
    <text evidence="1">The sequence shown here is derived from an EMBL/GenBank/DDBJ whole genome shotgun (WGS) entry which is preliminary data.</text>
</comment>
<dbReference type="EMBL" id="CAKOFQ010006836">
    <property type="protein sequence ID" value="CAH1975480.1"/>
    <property type="molecule type" value="Genomic_DNA"/>
</dbReference>
<name>A0A9P0KGY6_ACAOB</name>
<dbReference type="Proteomes" id="UP001152888">
    <property type="component" value="Unassembled WGS sequence"/>
</dbReference>
<protein>
    <submittedName>
        <fullName evidence="1">Uncharacterized protein</fullName>
    </submittedName>
</protein>
<organism evidence="1 2">
    <name type="scientific">Acanthoscelides obtectus</name>
    <name type="common">Bean weevil</name>
    <name type="synonym">Bruchus obtectus</name>
    <dbReference type="NCBI Taxonomy" id="200917"/>
    <lineage>
        <taxon>Eukaryota</taxon>
        <taxon>Metazoa</taxon>
        <taxon>Ecdysozoa</taxon>
        <taxon>Arthropoda</taxon>
        <taxon>Hexapoda</taxon>
        <taxon>Insecta</taxon>
        <taxon>Pterygota</taxon>
        <taxon>Neoptera</taxon>
        <taxon>Endopterygota</taxon>
        <taxon>Coleoptera</taxon>
        <taxon>Polyphaga</taxon>
        <taxon>Cucujiformia</taxon>
        <taxon>Chrysomeloidea</taxon>
        <taxon>Chrysomelidae</taxon>
        <taxon>Bruchinae</taxon>
        <taxon>Bruchini</taxon>
        <taxon>Acanthoscelides</taxon>
    </lineage>
</organism>
<proteinExistence type="predicted"/>